<evidence type="ECO:0000256" key="2">
    <source>
        <dbReference type="PROSITE-ProRule" id="PRU00169"/>
    </source>
</evidence>
<feature type="domain" description="Response regulatory" evidence="4">
    <location>
        <begin position="215"/>
        <end position="333"/>
    </location>
</feature>
<evidence type="ECO:0000259" key="4">
    <source>
        <dbReference type="PROSITE" id="PS50110"/>
    </source>
</evidence>
<feature type="non-terminal residue" evidence="5">
    <location>
        <position position="1"/>
    </location>
</feature>
<comment type="caution">
    <text evidence="5">The sequence shown here is derived from an EMBL/GenBank/DDBJ whole genome shotgun (WGS) entry which is preliminary data.</text>
</comment>
<accession>A0A0B4FG63</accession>
<dbReference type="GO" id="GO:0000160">
    <property type="term" value="P:phosphorelay signal transduction system"/>
    <property type="evidence" value="ECO:0007669"/>
    <property type="project" value="InterPro"/>
</dbReference>
<dbReference type="PANTHER" id="PTHR43719:SF28">
    <property type="entry name" value="PEROXIDE STRESS-ACTIVATED HISTIDINE KINASE MAK1-RELATED"/>
    <property type="match status" value="1"/>
</dbReference>
<dbReference type="EMBL" id="AZNF01000005">
    <property type="protein sequence ID" value="KID66867.1"/>
    <property type="molecule type" value="Genomic_DNA"/>
</dbReference>
<gene>
    <name evidence="5" type="ORF">MAN_05148</name>
</gene>
<evidence type="ECO:0000313" key="6">
    <source>
        <dbReference type="Proteomes" id="UP000031186"/>
    </source>
</evidence>
<dbReference type="AlphaFoldDB" id="A0A0B4FG63"/>
<sequence>MSLQSTCPAITITKPKSKSKSKSKPAALYARLISFPLPDTESDGGISTPWIAVASKTHSSLDGDTPDIKDLADSLISAYTEDLVFVTTPILLCVSPLQESGDYASDEHISMPSGTSELLPQPITADQLIASLSKWIPRWRRWQEKAFAHSANISIDPSITACGPVTRSDIYAYKGGPLEGKARHPPEGPGPWANPSSLPAAVDEPGTPPSSDTCAILIAEDNKVCCLVLAKLLLKLGLNFKVAQNGQEAMDEYKRDPERYWCVFMDLGMPVVDGDTASRWIRDFERATGLEPCVMVSMHSGRRETGPKTDVFDYFLDKPIRRSGIESILRAEKEKELRLVQPC</sequence>
<feature type="region of interest" description="Disordered" evidence="3">
    <location>
        <begin position="178"/>
        <end position="206"/>
    </location>
</feature>
<organism evidence="5 6">
    <name type="scientific">Metarhizium anisopliae (strain ARSEF 549)</name>
    <dbReference type="NCBI Taxonomy" id="3151832"/>
    <lineage>
        <taxon>Eukaryota</taxon>
        <taxon>Fungi</taxon>
        <taxon>Dikarya</taxon>
        <taxon>Ascomycota</taxon>
        <taxon>Pezizomycotina</taxon>
        <taxon>Sordariomycetes</taxon>
        <taxon>Hypocreomycetidae</taxon>
        <taxon>Hypocreales</taxon>
        <taxon>Clavicipitaceae</taxon>
        <taxon>Metarhizium</taxon>
    </lineage>
</organism>
<dbReference type="Pfam" id="PF00072">
    <property type="entry name" value="Response_reg"/>
    <property type="match status" value="1"/>
</dbReference>
<feature type="modified residue" description="4-aspartylphosphate" evidence="2">
    <location>
        <position position="266"/>
    </location>
</feature>
<dbReference type="CDD" id="cd17546">
    <property type="entry name" value="REC_hyHK_CKI1_RcsC-like"/>
    <property type="match status" value="1"/>
</dbReference>
<dbReference type="Proteomes" id="UP000031186">
    <property type="component" value="Unassembled WGS sequence"/>
</dbReference>
<protein>
    <submittedName>
        <fullName evidence="5">CheY-like superfamily</fullName>
    </submittedName>
</protein>
<name>A0A0B4FG63_METAF</name>
<dbReference type="OrthoDB" id="21225at2759"/>
<keyword evidence="1 2" id="KW-0597">Phosphoprotein</keyword>
<dbReference type="InterPro" id="IPR050956">
    <property type="entry name" value="2C_system_His_kinase"/>
</dbReference>
<evidence type="ECO:0000256" key="3">
    <source>
        <dbReference type="SAM" id="MobiDB-lite"/>
    </source>
</evidence>
<evidence type="ECO:0000313" key="5">
    <source>
        <dbReference type="EMBL" id="KID66867.1"/>
    </source>
</evidence>
<proteinExistence type="predicted"/>
<dbReference type="SMART" id="SM00448">
    <property type="entry name" value="REC"/>
    <property type="match status" value="1"/>
</dbReference>
<evidence type="ECO:0000256" key="1">
    <source>
        <dbReference type="ARBA" id="ARBA00022553"/>
    </source>
</evidence>
<dbReference type="HOGENOM" id="CLU_819115_0_0_1"/>
<dbReference type="Gene3D" id="3.40.50.2300">
    <property type="match status" value="1"/>
</dbReference>
<keyword evidence="6" id="KW-1185">Reference proteome</keyword>
<dbReference type="InterPro" id="IPR011006">
    <property type="entry name" value="CheY-like_superfamily"/>
</dbReference>
<dbReference type="PROSITE" id="PS50110">
    <property type="entry name" value="RESPONSE_REGULATORY"/>
    <property type="match status" value="1"/>
</dbReference>
<dbReference type="InterPro" id="IPR001789">
    <property type="entry name" value="Sig_transdc_resp-reg_receiver"/>
</dbReference>
<dbReference type="SUPFAM" id="SSF52172">
    <property type="entry name" value="CheY-like"/>
    <property type="match status" value="1"/>
</dbReference>
<dbReference type="PANTHER" id="PTHR43719">
    <property type="entry name" value="TWO-COMPONENT HISTIDINE KINASE"/>
    <property type="match status" value="1"/>
</dbReference>
<dbReference type="VEuPathDB" id="FungiDB:MAN_05148"/>
<reference evidence="5 6" key="1">
    <citation type="journal article" date="2014" name="Proc. Natl. Acad. Sci. U.S.A.">
        <title>Trajectory and genomic determinants of fungal-pathogen speciation and host adaptation.</title>
        <authorList>
            <person name="Hu X."/>
            <person name="Xiao G."/>
            <person name="Zheng P."/>
            <person name="Shang Y."/>
            <person name="Su Y."/>
            <person name="Zhang X."/>
            <person name="Liu X."/>
            <person name="Zhan S."/>
            <person name="St Leger R.J."/>
            <person name="Wang C."/>
        </authorList>
    </citation>
    <scope>NUCLEOTIDE SEQUENCE [LARGE SCALE GENOMIC DNA]</scope>
    <source>
        <strain evidence="5 6">ARSEF 549</strain>
    </source>
</reference>